<evidence type="ECO:0000256" key="3">
    <source>
        <dbReference type="SAM" id="SignalP"/>
    </source>
</evidence>
<feature type="chain" id="PRO_5024392693" evidence="3">
    <location>
        <begin position="32"/>
        <end position="279"/>
    </location>
</feature>
<feature type="region of interest" description="Disordered" evidence="2">
    <location>
        <begin position="255"/>
        <end position="279"/>
    </location>
</feature>
<keyword evidence="1 3" id="KW-0732">Signal</keyword>
<dbReference type="RefSeq" id="WP_150041779.1">
    <property type="nucleotide sequence ID" value="NZ_OW485601.1"/>
</dbReference>
<dbReference type="SUPFAM" id="SSF89392">
    <property type="entry name" value="Prokaryotic lipoproteins and lipoprotein localization factors"/>
    <property type="match status" value="1"/>
</dbReference>
<reference evidence="4 5" key="1">
    <citation type="submission" date="2019-09" db="EMBL/GenBank/DDBJ databases">
        <title>Genome sequence of Rhodovastum atsumiense, a diverse member of the Acetobacteraceae family of non-sulfur purple photosynthetic bacteria.</title>
        <authorList>
            <person name="Meyer T."/>
            <person name="Kyndt J."/>
        </authorList>
    </citation>
    <scope>NUCLEOTIDE SEQUENCE [LARGE SCALE GENOMIC DNA]</scope>
    <source>
        <strain evidence="4 5">DSM 21279</strain>
    </source>
</reference>
<dbReference type="Gene3D" id="2.50.20.10">
    <property type="entry name" value="Lipoprotein localisation LolA/LolB/LppX"/>
    <property type="match status" value="1"/>
</dbReference>
<dbReference type="AlphaFoldDB" id="A0A5M6ISC7"/>
<dbReference type="OrthoDB" id="116979at2"/>
<dbReference type="InterPro" id="IPR029046">
    <property type="entry name" value="LolA/LolB/LppX"/>
</dbReference>
<feature type="signal peptide" evidence="3">
    <location>
        <begin position="1"/>
        <end position="31"/>
    </location>
</feature>
<sequence length="279" mass="29811">MRLSLMTSSCLGGMLLLLAVLPGAMGGAARAEQPGATDKAAPDPIEPKAIAILKASCDVLAGAKTLAFTALNTYEKAARNGQPLFYTTLNQVTLQRPDKLRVITPGDGIPDEFYYDGKTITAYVPSENLAARAEAPSTIDAMLPAAWDRAAIYFPFADLIMSKPCAVFEEHGLNSAFYVGQSKVVAGTTTDIVAVAGDNVQGEIWIGAHDHLPRLVRVVYPHEPAHALYQTEYSNWHINHLVGAGAFASARAEKAREMPFRPPGARARPTGEAAPTQKP</sequence>
<dbReference type="EMBL" id="VWPK01000023">
    <property type="protein sequence ID" value="KAA5611216.1"/>
    <property type="molecule type" value="Genomic_DNA"/>
</dbReference>
<proteinExistence type="predicted"/>
<evidence type="ECO:0000313" key="5">
    <source>
        <dbReference type="Proteomes" id="UP000325255"/>
    </source>
</evidence>
<comment type="caution">
    <text evidence="4">The sequence shown here is derived from an EMBL/GenBank/DDBJ whole genome shotgun (WGS) entry which is preliminary data.</text>
</comment>
<dbReference type="InterPro" id="IPR019207">
    <property type="entry name" value="DUF2092"/>
</dbReference>
<protein>
    <submittedName>
        <fullName evidence="4">DUF2092 domain-containing protein</fullName>
    </submittedName>
</protein>
<gene>
    <name evidence="4" type="ORF">F1189_15725</name>
</gene>
<dbReference type="Proteomes" id="UP000325255">
    <property type="component" value="Unassembled WGS sequence"/>
</dbReference>
<keyword evidence="5" id="KW-1185">Reference proteome</keyword>
<organism evidence="4 5">
    <name type="scientific">Rhodovastum atsumiense</name>
    <dbReference type="NCBI Taxonomy" id="504468"/>
    <lineage>
        <taxon>Bacteria</taxon>
        <taxon>Pseudomonadati</taxon>
        <taxon>Pseudomonadota</taxon>
        <taxon>Alphaproteobacteria</taxon>
        <taxon>Acetobacterales</taxon>
        <taxon>Acetobacteraceae</taxon>
        <taxon>Rhodovastum</taxon>
    </lineage>
</organism>
<accession>A0A5M6ISC7</accession>
<evidence type="ECO:0000256" key="1">
    <source>
        <dbReference type="ARBA" id="ARBA00022729"/>
    </source>
</evidence>
<dbReference type="Pfam" id="PF09865">
    <property type="entry name" value="DUF2092"/>
    <property type="match status" value="1"/>
</dbReference>
<evidence type="ECO:0000313" key="4">
    <source>
        <dbReference type="EMBL" id="KAA5611216.1"/>
    </source>
</evidence>
<evidence type="ECO:0000256" key="2">
    <source>
        <dbReference type="SAM" id="MobiDB-lite"/>
    </source>
</evidence>
<name>A0A5M6ISC7_9PROT</name>